<accession>A0A0S4IVZ4</accession>
<dbReference type="Proteomes" id="UP000051952">
    <property type="component" value="Unassembled WGS sequence"/>
</dbReference>
<dbReference type="AlphaFoldDB" id="A0A0S4IVZ4"/>
<dbReference type="GO" id="GO:0016020">
    <property type="term" value="C:membrane"/>
    <property type="evidence" value="ECO:0007669"/>
    <property type="project" value="UniProtKB-SubCell"/>
</dbReference>
<evidence type="ECO:0000256" key="2">
    <source>
        <dbReference type="ARBA" id="ARBA00022448"/>
    </source>
</evidence>
<dbReference type="GO" id="GO:0005737">
    <property type="term" value="C:cytoplasm"/>
    <property type="evidence" value="ECO:0007669"/>
    <property type="project" value="UniProtKB-ARBA"/>
</dbReference>
<organism evidence="8 9">
    <name type="scientific">Bodo saltans</name>
    <name type="common">Flagellated protozoan</name>
    <dbReference type="NCBI Taxonomy" id="75058"/>
    <lineage>
        <taxon>Eukaryota</taxon>
        <taxon>Discoba</taxon>
        <taxon>Euglenozoa</taxon>
        <taxon>Kinetoplastea</taxon>
        <taxon>Metakinetoplastina</taxon>
        <taxon>Eubodonida</taxon>
        <taxon>Bodonidae</taxon>
        <taxon>Bodo</taxon>
    </lineage>
</organism>
<evidence type="ECO:0000256" key="6">
    <source>
        <dbReference type="SAM" id="Phobius"/>
    </source>
</evidence>
<protein>
    <submittedName>
        <fullName evidence="8">Transmembrane protein, putative</fullName>
    </submittedName>
</protein>
<evidence type="ECO:0000259" key="7">
    <source>
        <dbReference type="PROSITE" id="PS50192"/>
    </source>
</evidence>
<keyword evidence="9" id="KW-1185">Reference proteome</keyword>
<dbReference type="PANTHER" id="PTHR12791">
    <property type="entry name" value="GOLGI SNARE BET1-RELATED"/>
    <property type="match status" value="1"/>
</dbReference>
<dbReference type="Gene3D" id="1.20.5.110">
    <property type="match status" value="1"/>
</dbReference>
<sequence length="331" mass="37570">MSKNLPNSSGLMRTTLRDALKLLKKIRVFAGMNDEQVEVVEASVGDAFRDKNNEFIKCVKRTKEQISERNTGMKKNGNDVTAIEQSNNIRKEIRHLCDLAAEIKVMVGDAERSLIKENKKTKVNEKKRGLLERQYQERHLHHRQCLETIELVKNMDMERLDPNGKLPSQSLGQQTGKKLTLHERFDMNVIKMRAEREAKRRAAAAVGATSDEVEMGDRCEGRFDDSAFKVQLNTIAQQDVEVNQSLIRLSNNVKMLYGVAEAIGSELDNQNALLDHTENTVETQARKLKGINRRLSKIMKNHSPINTCVTVLCIIFILALVGFFLVQLDVI</sequence>
<evidence type="ECO:0000256" key="1">
    <source>
        <dbReference type="ARBA" id="ARBA00004167"/>
    </source>
</evidence>
<dbReference type="EMBL" id="CYKH01000546">
    <property type="protein sequence ID" value="CUG05758.1"/>
    <property type="molecule type" value="Genomic_DNA"/>
</dbReference>
<dbReference type="OrthoDB" id="19261at2759"/>
<keyword evidence="5 6" id="KW-0472">Membrane</keyword>
<gene>
    <name evidence="8" type="ORF">BSAL_71300</name>
</gene>
<name>A0A0S4IVZ4_BODSA</name>
<evidence type="ECO:0000256" key="4">
    <source>
        <dbReference type="ARBA" id="ARBA00022989"/>
    </source>
</evidence>
<dbReference type="SUPFAM" id="SSF58038">
    <property type="entry name" value="SNARE fusion complex"/>
    <property type="match status" value="1"/>
</dbReference>
<dbReference type="VEuPathDB" id="TriTrypDB:BSAL_71300"/>
<feature type="transmembrane region" description="Helical" evidence="6">
    <location>
        <begin position="303"/>
        <end position="326"/>
    </location>
</feature>
<dbReference type="GO" id="GO:0012505">
    <property type="term" value="C:endomembrane system"/>
    <property type="evidence" value="ECO:0007669"/>
    <property type="project" value="UniProtKB-ARBA"/>
</dbReference>
<reference evidence="9" key="1">
    <citation type="submission" date="2015-09" db="EMBL/GenBank/DDBJ databases">
        <authorList>
            <consortium name="Pathogen Informatics"/>
        </authorList>
    </citation>
    <scope>NUCLEOTIDE SEQUENCE [LARGE SCALE GENOMIC DNA]</scope>
    <source>
        <strain evidence="9">Lake Konstanz</strain>
    </source>
</reference>
<evidence type="ECO:0000256" key="5">
    <source>
        <dbReference type="ARBA" id="ARBA00023136"/>
    </source>
</evidence>
<dbReference type="PROSITE" id="PS50192">
    <property type="entry name" value="T_SNARE"/>
    <property type="match status" value="1"/>
</dbReference>
<keyword evidence="2" id="KW-0813">Transport</keyword>
<keyword evidence="4 6" id="KW-1133">Transmembrane helix</keyword>
<dbReference type="CDD" id="cd15841">
    <property type="entry name" value="SNARE_Qc"/>
    <property type="match status" value="1"/>
</dbReference>
<comment type="subcellular location">
    <subcellularLocation>
        <location evidence="1">Membrane</location>
        <topology evidence="1">Single-pass membrane protein</topology>
    </subcellularLocation>
</comment>
<keyword evidence="3 6" id="KW-0812">Transmembrane</keyword>
<evidence type="ECO:0000256" key="3">
    <source>
        <dbReference type="ARBA" id="ARBA00022692"/>
    </source>
</evidence>
<feature type="domain" description="T-SNARE coiled-coil homology" evidence="7">
    <location>
        <begin position="236"/>
        <end position="298"/>
    </location>
</feature>
<evidence type="ECO:0000313" key="8">
    <source>
        <dbReference type="EMBL" id="CUG05758.1"/>
    </source>
</evidence>
<evidence type="ECO:0000313" key="9">
    <source>
        <dbReference type="Proteomes" id="UP000051952"/>
    </source>
</evidence>
<dbReference type="InterPro" id="IPR000727">
    <property type="entry name" value="T_SNARE_dom"/>
</dbReference>
<proteinExistence type="predicted"/>